<sequence length="178" mass="19148">MDGDRPSASHNRDLTALTQAGFWRQSPQPATDLALRGAQYMGVLRDLAVQPQWVSLAEVADPPGVALLWIGQHIHRVNQRLNGILEDLLGCFEPAQRPQVQIFAAPIAPQAGVDGFCTRRTTPITLMVDPGRIVPADWPGLVAHELAHGVASSIEPSEGHGHGFGRAIAHLCLAQDLP</sequence>
<proteinExistence type="predicted"/>
<dbReference type="AlphaFoldDB" id="A0A2W4WMC8"/>
<gene>
    <name evidence="1" type="ORF">DCF17_06600</name>
</gene>
<name>A0A2W4WMC8_9CYAN</name>
<organism evidence="1 2">
    <name type="scientific">Shackletoniella antarctica</name>
    <dbReference type="NCBI Taxonomy" id="268115"/>
    <lineage>
        <taxon>Bacteria</taxon>
        <taxon>Bacillati</taxon>
        <taxon>Cyanobacteriota</taxon>
        <taxon>Cyanophyceae</taxon>
        <taxon>Oculatellales</taxon>
        <taxon>Oculatellaceae</taxon>
        <taxon>Shackletoniella</taxon>
    </lineage>
</organism>
<feature type="non-terminal residue" evidence="1">
    <location>
        <position position="178"/>
    </location>
</feature>
<evidence type="ECO:0000313" key="1">
    <source>
        <dbReference type="EMBL" id="PZO43039.1"/>
    </source>
</evidence>
<dbReference type="Proteomes" id="UP000249081">
    <property type="component" value="Unassembled WGS sequence"/>
</dbReference>
<accession>A0A2W4WMC8</accession>
<reference evidence="2" key="1">
    <citation type="submission" date="2018-04" db="EMBL/GenBank/DDBJ databases">
        <authorList>
            <person name="Cornet L."/>
        </authorList>
    </citation>
    <scope>NUCLEOTIDE SEQUENCE [LARGE SCALE GENOMIC DNA]</scope>
</reference>
<protein>
    <recommendedName>
        <fullName evidence="3">Peptidase M48 domain-containing protein</fullName>
    </recommendedName>
</protein>
<reference evidence="1 2" key="2">
    <citation type="submission" date="2018-06" db="EMBL/GenBank/DDBJ databases">
        <title>Metagenomic assembly of (sub)arctic Cyanobacteria and their associated microbiome from non-axenic cultures.</title>
        <authorList>
            <person name="Baurain D."/>
        </authorList>
    </citation>
    <scope>NUCLEOTIDE SEQUENCE [LARGE SCALE GENOMIC DNA]</scope>
    <source>
        <strain evidence="1">ULC041bin1</strain>
    </source>
</reference>
<evidence type="ECO:0008006" key="3">
    <source>
        <dbReference type="Google" id="ProtNLM"/>
    </source>
</evidence>
<dbReference type="EMBL" id="QBMN01000033">
    <property type="protein sequence ID" value="PZO43039.1"/>
    <property type="molecule type" value="Genomic_DNA"/>
</dbReference>
<comment type="caution">
    <text evidence="1">The sequence shown here is derived from an EMBL/GenBank/DDBJ whole genome shotgun (WGS) entry which is preliminary data.</text>
</comment>
<evidence type="ECO:0000313" key="2">
    <source>
        <dbReference type="Proteomes" id="UP000249081"/>
    </source>
</evidence>